<dbReference type="Proteomes" id="UP001221686">
    <property type="component" value="Unassembled WGS sequence"/>
</dbReference>
<dbReference type="RefSeq" id="WP_272090492.1">
    <property type="nucleotide sequence ID" value="NZ_JAQNDL010000003.1"/>
</dbReference>
<organism evidence="1 2">
    <name type="scientific">Nannocystis bainbridge</name>
    <dbReference type="NCBI Taxonomy" id="2995303"/>
    <lineage>
        <taxon>Bacteria</taxon>
        <taxon>Pseudomonadati</taxon>
        <taxon>Myxococcota</taxon>
        <taxon>Polyangia</taxon>
        <taxon>Nannocystales</taxon>
        <taxon>Nannocystaceae</taxon>
        <taxon>Nannocystis</taxon>
    </lineage>
</organism>
<comment type="caution">
    <text evidence="1">The sequence shown here is derived from an EMBL/GenBank/DDBJ whole genome shotgun (WGS) entry which is preliminary data.</text>
</comment>
<evidence type="ECO:0008006" key="3">
    <source>
        <dbReference type="Google" id="ProtNLM"/>
    </source>
</evidence>
<protein>
    <recommendedName>
        <fullName evidence="3">Lipoprotein</fullName>
    </recommendedName>
</protein>
<evidence type="ECO:0000313" key="1">
    <source>
        <dbReference type="EMBL" id="MDC0721992.1"/>
    </source>
</evidence>
<dbReference type="EMBL" id="JAQNDL010000003">
    <property type="protein sequence ID" value="MDC0721992.1"/>
    <property type="molecule type" value="Genomic_DNA"/>
</dbReference>
<evidence type="ECO:0000313" key="2">
    <source>
        <dbReference type="Proteomes" id="UP001221686"/>
    </source>
</evidence>
<gene>
    <name evidence="1" type="ORF">POL25_34115</name>
</gene>
<name>A0ABT5E805_9BACT</name>
<proteinExistence type="predicted"/>
<reference evidence="1 2" key="1">
    <citation type="submission" date="2022-11" db="EMBL/GenBank/DDBJ databases">
        <title>Minimal conservation of predation-associated metabolite biosynthetic gene clusters underscores biosynthetic potential of Myxococcota including descriptions for ten novel species: Archangium lansinium sp. nov., Myxococcus landrumus sp. nov., Nannocystis bai.</title>
        <authorList>
            <person name="Ahearne A."/>
            <person name="Stevens C."/>
            <person name="Dowd S."/>
        </authorList>
    </citation>
    <scope>NUCLEOTIDE SEQUENCE [LARGE SCALE GENOMIC DNA]</scope>
    <source>
        <strain evidence="1 2">BB15-2</strain>
    </source>
</reference>
<accession>A0ABT5E805</accession>
<sequence length="135" mass="14755">MFRTLPLLAACLLACTDRPVGQETDSGTSSTGSTTGDADEILRRRCELLSECNYGPDYAGVDACVRAQEIRLAKWEAPECAPALLDFFACGNKAENCDQYWVLHDLVENIDGECGPKKDEVCRWDCGCVGTDHDS</sequence>
<keyword evidence="2" id="KW-1185">Reference proteome</keyword>